<evidence type="ECO:0000256" key="1">
    <source>
        <dbReference type="SAM" id="MobiDB-lite"/>
    </source>
</evidence>
<accession>A0A8S8XJD3</accession>
<evidence type="ECO:0000313" key="3">
    <source>
        <dbReference type="Proteomes" id="UP000681075"/>
    </source>
</evidence>
<keyword evidence="3" id="KW-1185">Reference proteome</keyword>
<dbReference type="Proteomes" id="UP000681075">
    <property type="component" value="Unassembled WGS sequence"/>
</dbReference>
<gene>
    <name evidence="2" type="ORF">TMPK1_35320</name>
</gene>
<feature type="region of interest" description="Disordered" evidence="1">
    <location>
        <begin position="1"/>
        <end position="53"/>
    </location>
</feature>
<proteinExistence type="predicted"/>
<sequence>MNCAPDQLRSGTIDKARRGHIRLGKQKRARDQVRVGSPDAARNAACRDKATQQGSSIEFVHGASWPRTLPDSWPAAQSCANKKGASREGRALLSPQAAL</sequence>
<name>A0A8S8XJD3_9PROT</name>
<organism evidence="2 3">
    <name type="scientific">Roseiterribacter gracilis</name>
    <dbReference type="NCBI Taxonomy" id="2812848"/>
    <lineage>
        <taxon>Bacteria</taxon>
        <taxon>Pseudomonadati</taxon>
        <taxon>Pseudomonadota</taxon>
        <taxon>Alphaproteobacteria</taxon>
        <taxon>Rhodospirillales</taxon>
        <taxon>Roseiterribacteraceae</taxon>
        <taxon>Roseiterribacter</taxon>
    </lineage>
</organism>
<protein>
    <submittedName>
        <fullName evidence="2">Uncharacterized protein</fullName>
    </submittedName>
</protein>
<dbReference type="EMBL" id="BOPV01000001">
    <property type="protein sequence ID" value="GIL41295.1"/>
    <property type="molecule type" value="Genomic_DNA"/>
</dbReference>
<reference evidence="2" key="1">
    <citation type="submission" date="2021-02" db="EMBL/GenBank/DDBJ databases">
        <title>Genome sequence of Rhodospirillales sp. strain TMPK1 isolated from soil.</title>
        <authorList>
            <person name="Nakai R."/>
            <person name="Kusada H."/>
            <person name="Tamaki H."/>
        </authorList>
    </citation>
    <scope>NUCLEOTIDE SEQUENCE</scope>
    <source>
        <strain evidence="2">TMPK1</strain>
    </source>
</reference>
<evidence type="ECO:0000313" key="2">
    <source>
        <dbReference type="EMBL" id="GIL41295.1"/>
    </source>
</evidence>
<feature type="compositionally biased region" description="Basic residues" evidence="1">
    <location>
        <begin position="17"/>
        <end position="28"/>
    </location>
</feature>
<feature type="region of interest" description="Disordered" evidence="1">
    <location>
        <begin position="74"/>
        <end position="99"/>
    </location>
</feature>
<comment type="caution">
    <text evidence="2">The sequence shown here is derived from an EMBL/GenBank/DDBJ whole genome shotgun (WGS) entry which is preliminary data.</text>
</comment>
<dbReference type="AlphaFoldDB" id="A0A8S8XJD3"/>